<name>A0A3B0XK45_9ZZZZ</name>
<accession>A0A3B0XK45</accession>
<dbReference type="AlphaFoldDB" id="A0A3B0XK45"/>
<reference evidence="2" key="1">
    <citation type="submission" date="2018-06" db="EMBL/GenBank/DDBJ databases">
        <authorList>
            <person name="Zhirakovskaya E."/>
        </authorList>
    </citation>
    <scope>NUCLEOTIDE SEQUENCE</scope>
</reference>
<proteinExistence type="predicted"/>
<keyword evidence="1" id="KW-1133">Transmembrane helix</keyword>
<dbReference type="EMBL" id="UOFG01000243">
    <property type="protein sequence ID" value="VAW65080.1"/>
    <property type="molecule type" value="Genomic_DNA"/>
</dbReference>
<protein>
    <submittedName>
        <fullName evidence="2">Uncharacterized protein</fullName>
    </submittedName>
</protein>
<feature type="transmembrane region" description="Helical" evidence="1">
    <location>
        <begin position="40"/>
        <end position="58"/>
    </location>
</feature>
<evidence type="ECO:0000256" key="1">
    <source>
        <dbReference type="SAM" id="Phobius"/>
    </source>
</evidence>
<sequence>MRKGRVIFNRSIRELHHKYKTGLLSYLLNTRLLHFLSSPVIYSVIVPLVCLDIFITLYQHICFRIYHIPIVRRSDYIVIDRHHLAYLNVIEKFNCIYCGYGNGLIEYTREVIARTEQYWCPIKHARRVSMHHHRVTKFSEYGDAEHYKQKLRQLRKEFKAEVESARRKPSK</sequence>
<gene>
    <name evidence="2" type="ORF">MNBD_GAMMA11-2086</name>
</gene>
<evidence type="ECO:0000313" key="2">
    <source>
        <dbReference type="EMBL" id="VAW65080.1"/>
    </source>
</evidence>
<keyword evidence="1" id="KW-0812">Transmembrane</keyword>
<keyword evidence="1" id="KW-0472">Membrane</keyword>
<organism evidence="2">
    <name type="scientific">hydrothermal vent metagenome</name>
    <dbReference type="NCBI Taxonomy" id="652676"/>
    <lineage>
        <taxon>unclassified sequences</taxon>
        <taxon>metagenomes</taxon>
        <taxon>ecological metagenomes</taxon>
    </lineage>
</organism>